<proteinExistence type="inferred from homology"/>
<dbReference type="SUPFAM" id="SSF48264">
    <property type="entry name" value="Cytochrome P450"/>
    <property type="match status" value="1"/>
</dbReference>
<dbReference type="InterPro" id="IPR001128">
    <property type="entry name" value="Cyt_P450"/>
</dbReference>
<dbReference type="PANTHER" id="PTHR46696:SF1">
    <property type="entry name" value="CYTOCHROME P450 YJIB-RELATED"/>
    <property type="match status" value="1"/>
</dbReference>
<dbReference type="GO" id="GO:0016705">
    <property type="term" value="F:oxidoreductase activity, acting on paired donors, with incorporation or reduction of molecular oxygen"/>
    <property type="evidence" value="ECO:0007669"/>
    <property type="project" value="InterPro"/>
</dbReference>
<dbReference type="Gene3D" id="1.10.630.10">
    <property type="entry name" value="Cytochrome P450"/>
    <property type="match status" value="2"/>
</dbReference>
<keyword evidence="2 7" id="KW-0349">Heme</keyword>
<keyword evidence="5 7" id="KW-0408">Iron</keyword>
<dbReference type="InterPro" id="IPR002397">
    <property type="entry name" value="Cyt_P450_B"/>
</dbReference>
<evidence type="ECO:0000256" key="6">
    <source>
        <dbReference type="ARBA" id="ARBA00023033"/>
    </source>
</evidence>
<evidence type="ECO:0000256" key="7">
    <source>
        <dbReference type="RuleBase" id="RU000461"/>
    </source>
</evidence>
<comment type="similarity">
    <text evidence="1 7">Belongs to the cytochrome P450 family.</text>
</comment>
<accession>A0A2T2Z0Q6</accession>
<keyword evidence="3 7" id="KW-0479">Metal-binding</keyword>
<gene>
    <name evidence="8" type="ORF">C8259_19685</name>
</gene>
<evidence type="ECO:0000256" key="1">
    <source>
        <dbReference type="ARBA" id="ARBA00010617"/>
    </source>
</evidence>
<dbReference type="RefSeq" id="WP_063027925.1">
    <property type="nucleotide sequence ID" value="NZ_PYHS01000010.1"/>
</dbReference>
<dbReference type="PRINTS" id="PR00359">
    <property type="entry name" value="BP450"/>
</dbReference>
<dbReference type="EMBL" id="PYHS01000010">
    <property type="protein sequence ID" value="PSR61289.1"/>
    <property type="molecule type" value="Genomic_DNA"/>
</dbReference>
<evidence type="ECO:0000256" key="4">
    <source>
        <dbReference type="ARBA" id="ARBA00023002"/>
    </source>
</evidence>
<evidence type="ECO:0000313" key="8">
    <source>
        <dbReference type="EMBL" id="PSR61289.1"/>
    </source>
</evidence>
<dbReference type="GO" id="GO:0004497">
    <property type="term" value="F:monooxygenase activity"/>
    <property type="evidence" value="ECO:0007669"/>
    <property type="project" value="UniProtKB-KW"/>
</dbReference>
<dbReference type="PROSITE" id="PS00086">
    <property type="entry name" value="CYTOCHROME_P450"/>
    <property type="match status" value="1"/>
</dbReference>
<comment type="caution">
    <text evidence="8">The sequence shown here is derived from an EMBL/GenBank/DDBJ whole genome shotgun (WGS) entry which is preliminary data.</text>
</comment>
<evidence type="ECO:0000313" key="9">
    <source>
        <dbReference type="Proteomes" id="UP000241647"/>
    </source>
</evidence>
<evidence type="ECO:0000256" key="5">
    <source>
        <dbReference type="ARBA" id="ARBA00023004"/>
    </source>
</evidence>
<evidence type="ECO:0000256" key="3">
    <source>
        <dbReference type="ARBA" id="ARBA00022723"/>
    </source>
</evidence>
<keyword evidence="6 7" id="KW-0503">Monooxygenase</keyword>
<reference evidence="8 9" key="1">
    <citation type="submission" date="2018-02" db="EMBL/GenBank/DDBJ databases">
        <title>8 Nocardia nova and 1 Nocardia cyriacigeorgica strain used for evolution to TMP-SMX.</title>
        <authorList>
            <person name="Mehta H."/>
            <person name="Weng J."/>
            <person name="Shamoo Y."/>
        </authorList>
    </citation>
    <scope>NUCLEOTIDE SEQUENCE [LARGE SCALE GENOMIC DNA]</scope>
    <source>
        <strain evidence="8 9">ATCC 33727</strain>
    </source>
</reference>
<dbReference type="InterPro" id="IPR036396">
    <property type="entry name" value="Cyt_P450_sf"/>
</dbReference>
<dbReference type="GO" id="GO:0005506">
    <property type="term" value="F:iron ion binding"/>
    <property type="evidence" value="ECO:0007669"/>
    <property type="project" value="InterPro"/>
</dbReference>
<sequence length="172" mass="18795">MAPPDDLLSELIIAEEDGGRLDRSELISMPLLLLAAGHETTVTVHLATACYTTRPIVLGGREIGARAFIMISLAAANRDPDRFTHPDRIDVDRADNRHIAFGHGIHFCLGAALARMAATIAINRLLDRIPELSLDPEYGEPIWRRSLLIRGLTALPVSMVPANEPELEFSAV</sequence>
<dbReference type="GO" id="GO:0020037">
    <property type="term" value="F:heme binding"/>
    <property type="evidence" value="ECO:0007669"/>
    <property type="project" value="InterPro"/>
</dbReference>
<name>A0A2T2Z0Q6_9NOCA</name>
<protein>
    <submittedName>
        <fullName evidence="8">Cytochrome P450</fullName>
    </submittedName>
</protein>
<dbReference type="PANTHER" id="PTHR46696">
    <property type="entry name" value="P450, PUTATIVE (EUROFUNG)-RELATED"/>
    <property type="match status" value="1"/>
</dbReference>
<keyword evidence="4 7" id="KW-0560">Oxidoreductase</keyword>
<dbReference type="Pfam" id="PF00067">
    <property type="entry name" value="p450"/>
    <property type="match status" value="1"/>
</dbReference>
<evidence type="ECO:0000256" key="2">
    <source>
        <dbReference type="ARBA" id="ARBA00022617"/>
    </source>
</evidence>
<dbReference type="Proteomes" id="UP000241647">
    <property type="component" value="Unassembled WGS sequence"/>
</dbReference>
<dbReference type="AlphaFoldDB" id="A0A2T2Z0Q6"/>
<dbReference type="InterPro" id="IPR017972">
    <property type="entry name" value="Cyt_P450_CS"/>
</dbReference>
<organism evidence="8 9">
    <name type="scientific">Nocardia nova</name>
    <dbReference type="NCBI Taxonomy" id="37330"/>
    <lineage>
        <taxon>Bacteria</taxon>
        <taxon>Bacillati</taxon>
        <taxon>Actinomycetota</taxon>
        <taxon>Actinomycetes</taxon>
        <taxon>Mycobacteriales</taxon>
        <taxon>Nocardiaceae</taxon>
        <taxon>Nocardia</taxon>
    </lineage>
</organism>